<evidence type="ECO:0000256" key="5">
    <source>
        <dbReference type="PROSITE-ProRule" id="PRU01240"/>
    </source>
</evidence>
<dbReference type="InterPro" id="IPR022398">
    <property type="entry name" value="Peptidase_S8_His-AS"/>
</dbReference>
<protein>
    <recommendedName>
        <fullName evidence="7">Peptidase S8/S53 domain-containing protein</fullName>
    </recommendedName>
</protein>
<keyword evidence="9" id="KW-1185">Reference proteome</keyword>
<dbReference type="EMBL" id="NJES01000299">
    <property type="protein sequence ID" value="PHH74056.1"/>
    <property type="molecule type" value="Genomic_DNA"/>
</dbReference>
<evidence type="ECO:0000256" key="3">
    <source>
        <dbReference type="ARBA" id="ARBA00022801"/>
    </source>
</evidence>
<proteinExistence type="inferred from homology"/>
<dbReference type="SUPFAM" id="SSF52743">
    <property type="entry name" value="Subtilisin-like"/>
    <property type="match status" value="1"/>
</dbReference>
<dbReference type="InterPro" id="IPR015500">
    <property type="entry name" value="Peptidase_S8_subtilisin-rel"/>
</dbReference>
<evidence type="ECO:0000259" key="7">
    <source>
        <dbReference type="Pfam" id="PF00082"/>
    </source>
</evidence>
<dbReference type="InterPro" id="IPR023827">
    <property type="entry name" value="Peptidase_S8_Asp-AS"/>
</dbReference>
<sequence length="893" mass="97250">MRLSLYPTELLALGLSAILHNSNGDGQTTQAERAPLHMAVNRAAVIPGNYIVRFKHETPISVSEEILKTVGAKADYVYNGKSHAWGFAGDLSGPETEVLRNNKHVKAIEENAEVLLHGSFAQREAQWNLVRISHNTTSNDGAYLYDSSAGEGTCSYVIDSGIVDTDPEFGRRAKQLKSFIEGEETDDVGHGTHVAGIIGSNYFGVAKKTQLYGVKVFNSKSRSSTAMLLSGIWYVLDDMDGRRCPKGVIVNLSVGGDKSEAINDAALELVKKGAFVVASAGNERRDACQVSPASAEHVCTVGGIDKSNRLFWKDKLESNHGPCIDVFAPGDDIKSLSHQGHRWATMSGTSQAAAHVAGLGAYLAALEGITGNQTMCNRIQELATKDAIADLPTKTPNLIAYNGVDKLVKSVDDVSIKSAVTLCRKNVFRPGERKVCEGLEATPGTCSLMPIDFSLEVSSLQPSKAAGTCRFFVDSDCRGDDSFPAFHDAGVIKFDGENIDGMDVFYTIGSFQCDGELRPQVPQSSSKRWAWSMETQRAICSHFDEVRFDFRVKEGATTDKLAISFSGADGSWQAITSGSSNDSSQWPTLDLKTMFNTDKVEVGRLRRMLVSGNITQPDGGKPWSMDGVRFRARCAESGLQVFNDKFSDNRALFSAAAWERTRLYYVTDVVWTGPEDWKPKAPCSHLTSLNIQLKISDDPDVDTRGDITVWFHNHRIKIADGARPGDVFTVPAGPQVDEQHVIDRGCGRLYVHDGRLSRGAIGSCSISFALLGTGSMSVVTASADVNPVAVHDGQRASTALEPFEEQHTPAEDANDDQDEETPEDSQANALNTLVGRQDFKCNTGSRRGQTCNAIKCRGALYCMNRRGRCVWSVTTRRRPYGCRACYCMKTSTT</sequence>
<keyword evidence="3 5" id="KW-0378">Hydrolase</keyword>
<dbReference type="PROSITE" id="PS00136">
    <property type="entry name" value="SUBTILASE_ASP"/>
    <property type="match status" value="1"/>
</dbReference>
<gene>
    <name evidence="8" type="ORF">CDD80_3338</name>
</gene>
<dbReference type="InterPro" id="IPR036852">
    <property type="entry name" value="Peptidase_S8/S53_dom_sf"/>
</dbReference>
<evidence type="ECO:0000313" key="9">
    <source>
        <dbReference type="Proteomes" id="UP000226431"/>
    </source>
</evidence>
<reference evidence="8 9" key="1">
    <citation type="submission" date="2017-06" db="EMBL/GenBank/DDBJ databases">
        <title>Ant-infecting Ophiocordyceps genomes reveal a high diversity of potential behavioral manipulation genes and a possible major role for enterotoxins.</title>
        <authorList>
            <person name="De Bekker C."/>
            <person name="Evans H.C."/>
            <person name="Brachmann A."/>
            <person name="Hughes D.P."/>
        </authorList>
    </citation>
    <scope>NUCLEOTIDE SEQUENCE [LARGE SCALE GENOMIC DNA]</scope>
    <source>
        <strain evidence="8 9">Map16</strain>
    </source>
</reference>
<dbReference type="Gene3D" id="3.30.70.80">
    <property type="entry name" value="Peptidase S8 propeptide/proteinase inhibitor I9"/>
    <property type="match status" value="1"/>
</dbReference>
<dbReference type="OrthoDB" id="19448at2759"/>
<comment type="caution">
    <text evidence="8">The sequence shown here is derived from an EMBL/GenBank/DDBJ whole genome shotgun (WGS) entry which is preliminary data.</text>
</comment>
<comment type="similarity">
    <text evidence="1 5">Belongs to the peptidase S8 family.</text>
</comment>
<name>A0A2C5Z236_9HYPO</name>
<dbReference type="GO" id="GO:0006508">
    <property type="term" value="P:proteolysis"/>
    <property type="evidence" value="ECO:0007669"/>
    <property type="project" value="UniProtKB-KW"/>
</dbReference>
<feature type="domain" description="Peptidase S8/S53" evidence="7">
    <location>
        <begin position="157"/>
        <end position="379"/>
    </location>
</feature>
<dbReference type="PROSITE" id="PS00137">
    <property type="entry name" value="SUBTILASE_HIS"/>
    <property type="match status" value="1"/>
</dbReference>
<dbReference type="GO" id="GO:0004252">
    <property type="term" value="F:serine-type endopeptidase activity"/>
    <property type="evidence" value="ECO:0007669"/>
    <property type="project" value="UniProtKB-UniRule"/>
</dbReference>
<dbReference type="InterPro" id="IPR050131">
    <property type="entry name" value="Peptidase_S8_subtilisin-like"/>
</dbReference>
<keyword evidence="2 5" id="KW-0645">Protease</keyword>
<feature type="active site" description="Charge relay system" evidence="5">
    <location>
        <position position="190"/>
    </location>
</feature>
<dbReference type="PROSITE" id="PS51892">
    <property type="entry name" value="SUBTILASE"/>
    <property type="match status" value="1"/>
</dbReference>
<feature type="region of interest" description="Disordered" evidence="6">
    <location>
        <begin position="802"/>
        <end position="826"/>
    </location>
</feature>
<dbReference type="InterPro" id="IPR000209">
    <property type="entry name" value="Peptidase_S8/S53_dom"/>
</dbReference>
<dbReference type="GO" id="GO:0005576">
    <property type="term" value="C:extracellular region"/>
    <property type="evidence" value="ECO:0007669"/>
    <property type="project" value="UniProtKB-ARBA"/>
</dbReference>
<dbReference type="InterPro" id="IPR034193">
    <property type="entry name" value="PCSK9_ProteinaseK-like"/>
</dbReference>
<dbReference type="Proteomes" id="UP000226431">
    <property type="component" value="Unassembled WGS sequence"/>
</dbReference>
<evidence type="ECO:0000256" key="6">
    <source>
        <dbReference type="SAM" id="MobiDB-lite"/>
    </source>
</evidence>
<evidence type="ECO:0000256" key="2">
    <source>
        <dbReference type="ARBA" id="ARBA00022670"/>
    </source>
</evidence>
<evidence type="ECO:0000256" key="1">
    <source>
        <dbReference type="ARBA" id="ARBA00011073"/>
    </source>
</evidence>
<dbReference type="PRINTS" id="PR00723">
    <property type="entry name" value="SUBTILISIN"/>
</dbReference>
<dbReference type="PANTHER" id="PTHR43806:SF58">
    <property type="entry name" value="ALKALINE PROTEASE 1-RELATED"/>
    <property type="match status" value="1"/>
</dbReference>
<feature type="active site" description="Charge relay system" evidence="5">
    <location>
        <position position="159"/>
    </location>
</feature>
<keyword evidence="4 5" id="KW-0720">Serine protease</keyword>
<accession>A0A2C5Z236</accession>
<dbReference type="CDD" id="cd04077">
    <property type="entry name" value="Peptidases_S8_PCSK9_ProteinaseK_like"/>
    <property type="match status" value="1"/>
</dbReference>
<dbReference type="STRING" id="2004952.A0A2C5Z236"/>
<dbReference type="FunFam" id="3.40.50.200:FF:000014">
    <property type="entry name" value="Proteinase K"/>
    <property type="match status" value="1"/>
</dbReference>
<dbReference type="SUPFAM" id="SSF54897">
    <property type="entry name" value="Protease propeptides/inhibitors"/>
    <property type="match status" value="1"/>
</dbReference>
<dbReference type="PANTHER" id="PTHR43806">
    <property type="entry name" value="PEPTIDASE S8"/>
    <property type="match status" value="1"/>
</dbReference>
<dbReference type="Pfam" id="PF00082">
    <property type="entry name" value="Peptidase_S8"/>
    <property type="match status" value="1"/>
</dbReference>
<feature type="active site" description="Charge relay system" evidence="5">
    <location>
        <position position="350"/>
    </location>
</feature>
<dbReference type="AlphaFoldDB" id="A0A2C5Z236"/>
<evidence type="ECO:0000256" key="4">
    <source>
        <dbReference type="ARBA" id="ARBA00022825"/>
    </source>
</evidence>
<feature type="compositionally biased region" description="Acidic residues" evidence="6">
    <location>
        <begin position="812"/>
        <end position="823"/>
    </location>
</feature>
<dbReference type="InterPro" id="IPR037045">
    <property type="entry name" value="S8pro/Inhibitor_I9_sf"/>
</dbReference>
<dbReference type="Gene3D" id="3.40.50.200">
    <property type="entry name" value="Peptidase S8/S53 domain"/>
    <property type="match status" value="1"/>
</dbReference>
<organism evidence="8 9">
    <name type="scientific">Ophiocordyceps camponoti-rufipedis</name>
    <dbReference type="NCBI Taxonomy" id="2004952"/>
    <lineage>
        <taxon>Eukaryota</taxon>
        <taxon>Fungi</taxon>
        <taxon>Dikarya</taxon>
        <taxon>Ascomycota</taxon>
        <taxon>Pezizomycotina</taxon>
        <taxon>Sordariomycetes</taxon>
        <taxon>Hypocreomycetidae</taxon>
        <taxon>Hypocreales</taxon>
        <taxon>Ophiocordycipitaceae</taxon>
        <taxon>Ophiocordyceps</taxon>
    </lineage>
</organism>
<evidence type="ECO:0000313" key="8">
    <source>
        <dbReference type="EMBL" id="PHH74056.1"/>
    </source>
</evidence>